<sequence length="313" mass="36096">MASPKYVIKGNLSEAQIEADIASYFSWCTPLGSPGPLRLVDVNEPITGADKRYDAGCTIYMQFKKSTGLHSSTIVPISKSVSRSRMEDIREYRALNSLEEDPSLFFQLRKKAEKAYHLQHNVLLSHEIKGVSRAFYVAPLELDKSQYYQTLFNEDFRFHGDPIWFRRHAEIRERFMVRYLNCSPFLREHVAITPHEHVQDHNHFYSYSQTGTDICWHSPQFVGRGPSRLSDVISSIVENATSTAGESLVSLKELSESTWKISREIGFDLRRSDDALQTIKEHGKLVADTYRIRQFVLLANTDKLKRLNDIDRF</sequence>
<evidence type="ECO:0000313" key="2">
    <source>
        <dbReference type="Proteomes" id="UP000236745"/>
    </source>
</evidence>
<organism evidence="1 2">
    <name type="scientific">Marinobacterium lutimaris</name>
    <dbReference type="NCBI Taxonomy" id="568106"/>
    <lineage>
        <taxon>Bacteria</taxon>
        <taxon>Pseudomonadati</taxon>
        <taxon>Pseudomonadota</taxon>
        <taxon>Gammaproteobacteria</taxon>
        <taxon>Oceanospirillales</taxon>
        <taxon>Oceanospirillaceae</taxon>
        <taxon>Marinobacterium</taxon>
    </lineage>
</organism>
<reference evidence="1 2" key="1">
    <citation type="submission" date="2016-10" db="EMBL/GenBank/DDBJ databases">
        <authorList>
            <person name="de Groot N.N."/>
        </authorList>
    </citation>
    <scope>NUCLEOTIDE SEQUENCE [LARGE SCALE GENOMIC DNA]</scope>
    <source>
        <strain evidence="1 2">DSM 22012</strain>
    </source>
</reference>
<name>A0A1H5VWS2_9GAMM</name>
<dbReference type="AlphaFoldDB" id="A0A1H5VWS2"/>
<accession>A0A1H5VWS2</accession>
<dbReference type="OrthoDB" id="1491455at2"/>
<protein>
    <submittedName>
        <fullName evidence="1">Uncharacterized protein</fullName>
    </submittedName>
</protein>
<proteinExistence type="predicted"/>
<keyword evidence="2" id="KW-1185">Reference proteome</keyword>
<dbReference type="RefSeq" id="WP_104001823.1">
    <property type="nucleotide sequence ID" value="NZ_FNVQ01000001.1"/>
</dbReference>
<dbReference type="EMBL" id="FNVQ01000001">
    <property type="protein sequence ID" value="SEF91732.1"/>
    <property type="molecule type" value="Genomic_DNA"/>
</dbReference>
<dbReference type="Proteomes" id="UP000236745">
    <property type="component" value="Unassembled WGS sequence"/>
</dbReference>
<gene>
    <name evidence="1" type="ORF">SAMN05444390_101869</name>
</gene>
<evidence type="ECO:0000313" key="1">
    <source>
        <dbReference type="EMBL" id="SEF91732.1"/>
    </source>
</evidence>